<organism evidence="2">
    <name type="scientific">uncultured Caudovirales phage</name>
    <dbReference type="NCBI Taxonomy" id="2100421"/>
    <lineage>
        <taxon>Viruses</taxon>
        <taxon>Duplodnaviria</taxon>
        <taxon>Heunggongvirae</taxon>
        <taxon>Uroviricota</taxon>
        <taxon>Caudoviricetes</taxon>
        <taxon>Peduoviridae</taxon>
        <taxon>Maltschvirus</taxon>
        <taxon>Maltschvirus maltsch</taxon>
    </lineage>
</organism>
<gene>
    <name evidence="1" type="ORF">UFOVP1062_4</name>
    <name evidence="2" type="ORF">UFOVP1284_7</name>
    <name evidence="3" type="ORF">UFOVP1404_15</name>
    <name evidence="4" type="ORF">UFOVP1512_2</name>
</gene>
<name>A0A6J5RSA8_9CAUD</name>
<dbReference type="EMBL" id="LR798368">
    <property type="protein sequence ID" value="CAB5226657.1"/>
    <property type="molecule type" value="Genomic_DNA"/>
</dbReference>
<proteinExistence type="predicted"/>
<evidence type="ECO:0000313" key="2">
    <source>
        <dbReference type="EMBL" id="CAB4194744.1"/>
    </source>
</evidence>
<protein>
    <submittedName>
        <fullName evidence="2">Uncharacterized protein</fullName>
    </submittedName>
</protein>
<dbReference type="EMBL" id="LR797359">
    <property type="protein sequence ID" value="CAB4205076.1"/>
    <property type="molecule type" value="Genomic_DNA"/>
</dbReference>
<evidence type="ECO:0000313" key="1">
    <source>
        <dbReference type="EMBL" id="CAB4180902.1"/>
    </source>
</evidence>
<reference evidence="2" key="1">
    <citation type="submission" date="2020-05" db="EMBL/GenBank/DDBJ databases">
        <authorList>
            <person name="Chiriac C."/>
            <person name="Salcher M."/>
            <person name="Ghai R."/>
            <person name="Kavagutti S V."/>
        </authorList>
    </citation>
    <scope>NUCLEOTIDE SEQUENCE</scope>
</reference>
<evidence type="ECO:0000313" key="3">
    <source>
        <dbReference type="EMBL" id="CAB4205076.1"/>
    </source>
</evidence>
<sequence>MSSEQVIIRLDQHDKNKINNIVLTCEAQIRLRKQRESFVHPNSAGTMRVGYTAEYAFAKWLGVPFSYRPYDRLSTDVMGYQIKATLLTAGCLIKKITNPAGVYVLGTVNDTYDVVTFRGWMLSNEIEHECYWRTDVPNPAWFVPQSQLWSMSELTATKELAAHNGAF</sequence>
<dbReference type="EMBL" id="LR797228">
    <property type="protein sequence ID" value="CAB4194744.1"/>
    <property type="molecule type" value="Genomic_DNA"/>
</dbReference>
<dbReference type="EMBL" id="LR797008">
    <property type="protein sequence ID" value="CAB4180902.1"/>
    <property type="molecule type" value="Genomic_DNA"/>
</dbReference>
<accession>A0A6J5RSA8</accession>
<evidence type="ECO:0000313" key="4">
    <source>
        <dbReference type="EMBL" id="CAB5226657.1"/>
    </source>
</evidence>